<dbReference type="InterPro" id="IPR010065">
    <property type="entry name" value="AA_ABC_transptr_permease_3TM"/>
</dbReference>
<dbReference type="FunFam" id="1.10.3720.10:FF:000033">
    <property type="entry name" value="Polar amino acid ABC transporter permease"/>
    <property type="match status" value="1"/>
</dbReference>
<evidence type="ECO:0000256" key="5">
    <source>
        <dbReference type="ARBA" id="ARBA00022970"/>
    </source>
</evidence>
<evidence type="ECO:0000256" key="7">
    <source>
        <dbReference type="ARBA" id="ARBA00023136"/>
    </source>
</evidence>
<dbReference type="PANTHER" id="PTHR30614">
    <property type="entry name" value="MEMBRANE COMPONENT OF AMINO ACID ABC TRANSPORTER"/>
    <property type="match status" value="1"/>
</dbReference>
<evidence type="ECO:0000256" key="6">
    <source>
        <dbReference type="ARBA" id="ARBA00022989"/>
    </source>
</evidence>
<dbReference type="SUPFAM" id="SSF53850">
    <property type="entry name" value="Periplasmic binding protein-like II"/>
    <property type="match status" value="1"/>
</dbReference>
<comment type="similarity">
    <text evidence="8">Belongs to the binding-protein-dependent transport system permease family.</text>
</comment>
<gene>
    <name evidence="11" type="ORF">IC227_07435</name>
</gene>
<dbReference type="Gene3D" id="1.10.3720.10">
    <property type="entry name" value="MetI-like"/>
    <property type="match status" value="1"/>
</dbReference>
<dbReference type="InterPro" id="IPR043429">
    <property type="entry name" value="ArtM/GltK/GlnP/TcyL/YhdX-like"/>
</dbReference>
<comment type="subcellular location">
    <subcellularLocation>
        <location evidence="1 8">Cell membrane</location>
        <topology evidence="1 8">Multi-pass membrane protein</topology>
    </subcellularLocation>
</comment>
<feature type="chain" id="PRO_5037366143" evidence="9">
    <location>
        <begin position="29"/>
        <end position="498"/>
    </location>
</feature>
<evidence type="ECO:0000313" key="11">
    <source>
        <dbReference type="EMBL" id="MBF8808168.1"/>
    </source>
</evidence>
<dbReference type="InterPro" id="IPR001638">
    <property type="entry name" value="Solute-binding_3/MltF_N"/>
</dbReference>
<dbReference type="SMART" id="SM00062">
    <property type="entry name" value="PBPb"/>
    <property type="match status" value="1"/>
</dbReference>
<dbReference type="EMBL" id="JADAKE010000016">
    <property type="protein sequence ID" value="MBF8808168.1"/>
    <property type="molecule type" value="Genomic_DNA"/>
</dbReference>
<sequence length="498" mass="54845">MKKKYLLHSIIFIMIGLVTFVLSNPVQADNKGAVTSNTNETMQKIKPKKATYVIASDSAFAPFEFQNVEGKYEGIDVNLMNEISKLQGFNLRMDYRGFSAALQALDSGQADGVISGMTVTDERKKNYDFSDPYFDSGIQIAVKKGNKSIKSYEDLKGKKVGAKVGTESADFLSAHESQYGYTIKYFDAADQLYDGIKVGAIDAMMDDYPVIGYAIKNGQELETPITKESGGQYAFAVKKGQHPELLQMFNEGLKELKRTGKYDKILNKYISTGSSTNTENTDESTLIGVLQNNYKSLLKGLWKTILLTLISFALALIIGVIFGLFSVAPIRALRTIASIYVDIIRGIPMMVLAFFIFFGLPGIVGFTIPDFIAGIITLTLNASAYIAEIVRGGIKAVPVGQMEASRSLGLSYHRTMQKIILPQAIKIMLPSFVNQFVISLKDTTIISAIGVVELLQTGKIIVARTTQSTYVYLIIAIMYLILITILTKLAKVLEKKVK</sequence>
<evidence type="ECO:0000256" key="9">
    <source>
        <dbReference type="SAM" id="SignalP"/>
    </source>
</evidence>
<dbReference type="SUPFAM" id="SSF161098">
    <property type="entry name" value="MetI-like"/>
    <property type="match status" value="1"/>
</dbReference>
<keyword evidence="6 8" id="KW-1133">Transmembrane helix</keyword>
<feature type="signal peptide" evidence="9">
    <location>
        <begin position="1"/>
        <end position="28"/>
    </location>
</feature>
<keyword evidence="7 8" id="KW-0472">Membrane</keyword>
<evidence type="ECO:0000256" key="1">
    <source>
        <dbReference type="ARBA" id="ARBA00004651"/>
    </source>
</evidence>
<dbReference type="Gene3D" id="3.40.190.10">
    <property type="entry name" value="Periplasmic binding protein-like II"/>
    <property type="match status" value="2"/>
</dbReference>
<keyword evidence="4 8" id="KW-0812">Transmembrane</keyword>
<proteinExistence type="inferred from homology"/>
<evidence type="ECO:0000256" key="2">
    <source>
        <dbReference type="ARBA" id="ARBA00022448"/>
    </source>
</evidence>
<reference evidence="11" key="1">
    <citation type="submission" date="2020-09" db="EMBL/GenBank/DDBJ databases">
        <title>Genomic insights into the novelty and pathogenicity of a unique biofilm-forming Enterococcus sp. bacteria (Enterococcus lacertideformus) identified in reptiles.</title>
        <authorList>
            <person name="Agius J.E."/>
            <person name="Phalen D.N."/>
            <person name="Rose K."/>
            <person name="Eden J.-S."/>
        </authorList>
    </citation>
    <scope>NUCLEOTIDE SEQUENCE</scope>
    <source>
        <strain evidence="11">PHRS 0518</strain>
    </source>
</reference>
<dbReference type="CDD" id="cd13619">
    <property type="entry name" value="PBP2_GlnP"/>
    <property type="match status" value="1"/>
</dbReference>
<dbReference type="InterPro" id="IPR035906">
    <property type="entry name" value="MetI-like_sf"/>
</dbReference>
<feature type="transmembrane region" description="Helical" evidence="8">
    <location>
        <begin position="339"/>
        <end position="360"/>
    </location>
</feature>
<keyword evidence="12" id="KW-1185">Reference proteome</keyword>
<dbReference type="GO" id="GO:0022857">
    <property type="term" value="F:transmembrane transporter activity"/>
    <property type="evidence" value="ECO:0007669"/>
    <property type="project" value="InterPro"/>
</dbReference>
<evidence type="ECO:0000256" key="3">
    <source>
        <dbReference type="ARBA" id="ARBA00022475"/>
    </source>
</evidence>
<dbReference type="GO" id="GO:0043190">
    <property type="term" value="C:ATP-binding cassette (ABC) transporter complex"/>
    <property type="evidence" value="ECO:0007669"/>
    <property type="project" value="InterPro"/>
</dbReference>
<evidence type="ECO:0000256" key="8">
    <source>
        <dbReference type="RuleBase" id="RU363032"/>
    </source>
</evidence>
<dbReference type="GO" id="GO:0006865">
    <property type="term" value="P:amino acid transport"/>
    <property type="evidence" value="ECO:0007669"/>
    <property type="project" value="UniProtKB-KW"/>
</dbReference>
<feature type="transmembrane region" description="Helical" evidence="8">
    <location>
        <begin position="469"/>
        <end position="490"/>
    </location>
</feature>
<dbReference type="PANTHER" id="PTHR30614:SF46">
    <property type="entry name" value="ABC TRANSPORTER MEMBRANE SPANNING PERMEASE-GLUTAMINE TRANSPORT"/>
    <property type="match status" value="1"/>
</dbReference>
<evidence type="ECO:0000313" key="12">
    <source>
        <dbReference type="Proteomes" id="UP000637757"/>
    </source>
</evidence>
<dbReference type="NCBIfam" id="TIGR01726">
    <property type="entry name" value="HEQRo_perm_3TM"/>
    <property type="match status" value="1"/>
</dbReference>
<feature type="domain" description="ABC transmembrane type-1" evidence="10">
    <location>
        <begin position="301"/>
        <end position="490"/>
    </location>
</feature>
<keyword evidence="3" id="KW-1003">Cell membrane</keyword>
<dbReference type="CDD" id="cd06261">
    <property type="entry name" value="TM_PBP2"/>
    <property type="match status" value="1"/>
</dbReference>
<dbReference type="Proteomes" id="UP000637757">
    <property type="component" value="Unassembled WGS sequence"/>
</dbReference>
<dbReference type="AlphaFoldDB" id="A0A931AYZ3"/>
<dbReference type="InterPro" id="IPR000515">
    <property type="entry name" value="MetI-like"/>
</dbReference>
<dbReference type="Pfam" id="PF00497">
    <property type="entry name" value="SBP_bac_3"/>
    <property type="match status" value="1"/>
</dbReference>
<organism evidence="11 12">
    <name type="scientific">Enterococcus lacertideformus</name>
    <dbReference type="NCBI Taxonomy" id="2771493"/>
    <lineage>
        <taxon>Bacteria</taxon>
        <taxon>Bacillati</taxon>
        <taxon>Bacillota</taxon>
        <taxon>Bacilli</taxon>
        <taxon>Lactobacillales</taxon>
        <taxon>Enterococcaceae</taxon>
        <taxon>Enterococcus</taxon>
    </lineage>
</organism>
<keyword evidence="2 8" id="KW-0813">Transport</keyword>
<feature type="transmembrane region" description="Helical" evidence="8">
    <location>
        <begin position="305"/>
        <end position="327"/>
    </location>
</feature>
<dbReference type="PROSITE" id="PS50928">
    <property type="entry name" value="ABC_TM1"/>
    <property type="match status" value="1"/>
</dbReference>
<feature type="transmembrane region" description="Helical" evidence="8">
    <location>
        <begin position="366"/>
        <end position="387"/>
    </location>
</feature>
<protein>
    <submittedName>
        <fullName evidence="11">Amino acid ABC transporter substrate-binding protein/permease</fullName>
    </submittedName>
</protein>
<evidence type="ECO:0000259" key="10">
    <source>
        <dbReference type="PROSITE" id="PS50928"/>
    </source>
</evidence>
<evidence type="ECO:0000256" key="4">
    <source>
        <dbReference type="ARBA" id="ARBA00022692"/>
    </source>
</evidence>
<accession>A0A931AYZ3</accession>
<keyword evidence="9" id="KW-0732">Signal</keyword>
<dbReference type="Pfam" id="PF00528">
    <property type="entry name" value="BPD_transp_1"/>
    <property type="match status" value="1"/>
</dbReference>
<keyword evidence="5" id="KW-0029">Amino-acid transport</keyword>
<name>A0A931AYZ3_9ENTE</name>
<comment type="caution">
    <text evidence="11">The sequence shown here is derived from an EMBL/GenBank/DDBJ whole genome shotgun (WGS) entry which is preliminary data.</text>
</comment>